<dbReference type="InterPro" id="IPR005901">
    <property type="entry name" value="GLPGLI"/>
</dbReference>
<dbReference type="AlphaFoldDB" id="A0A9N8MHQ5"/>
<name>A0A9N8MHQ5_9FLAO</name>
<feature type="compositionally biased region" description="Basic and acidic residues" evidence="1">
    <location>
        <begin position="209"/>
        <end position="229"/>
    </location>
</feature>
<gene>
    <name evidence="2" type="ORF">CHRY9390_02702</name>
</gene>
<keyword evidence="3" id="KW-1185">Reference proteome</keyword>
<evidence type="ECO:0000313" key="3">
    <source>
        <dbReference type="Proteomes" id="UP000662618"/>
    </source>
</evidence>
<organism evidence="2 3">
    <name type="scientific">Chryseobacterium aquaeductus</name>
    <dbReference type="NCBI Taxonomy" id="2675056"/>
    <lineage>
        <taxon>Bacteria</taxon>
        <taxon>Pseudomonadati</taxon>
        <taxon>Bacteroidota</taxon>
        <taxon>Flavobacteriia</taxon>
        <taxon>Flavobacteriales</taxon>
        <taxon>Weeksellaceae</taxon>
        <taxon>Chryseobacterium group</taxon>
        <taxon>Chryseobacterium</taxon>
    </lineage>
</organism>
<sequence>MNLDVSSEGSKFYSYTVFHSDSTMKIDLDRQLAAIGAINIRSDVQKGMVKYSVTKKYPEYEVFLHSRILGDKYKVAEERPFVWKITSEKQKIGEWSTQKAETDFGGRHWYAWFTNDIPIQDGPYKFHGLPGLIVKLEDKTRSHTFTLQGVKNITEQQKDVFNAQEISVNLKQYNRLVKDYENDPTKGLKQMQMGGVVMKMIDGNNSHMKKQEDMIKEKKKDNNRIELNK</sequence>
<comment type="caution">
    <text evidence="2">The sequence shown here is derived from an EMBL/GenBank/DDBJ whole genome shotgun (WGS) entry which is preliminary data.</text>
</comment>
<evidence type="ECO:0000256" key="1">
    <source>
        <dbReference type="SAM" id="MobiDB-lite"/>
    </source>
</evidence>
<dbReference type="EMBL" id="CAJIMS010000001">
    <property type="protein sequence ID" value="CAD7813732.1"/>
    <property type="molecule type" value="Genomic_DNA"/>
</dbReference>
<evidence type="ECO:0008006" key="4">
    <source>
        <dbReference type="Google" id="ProtNLM"/>
    </source>
</evidence>
<feature type="region of interest" description="Disordered" evidence="1">
    <location>
        <begin position="207"/>
        <end position="229"/>
    </location>
</feature>
<proteinExistence type="predicted"/>
<dbReference type="Proteomes" id="UP000662618">
    <property type="component" value="Unassembled WGS sequence"/>
</dbReference>
<accession>A0A9N8MHQ5</accession>
<dbReference type="NCBIfam" id="TIGR01200">
    <property type="entry name" value="GLPGLI"/>
    <property type="match status" value="1"/>
</dbReference>
<dbReference type="Pfam" id="PF09697">
    <property type="entry name" value="Porph_ging"/>
    <property type="match status" value="1"/>
</dbReference>
<evidence type="ECO:0000313" key="2">
    <source>
        <dbReference type="EMBL" id="CAD7813732.1"/>
    </source>
</evidence>
<reference evidence="2" key="1">
    <citation type="submission" date="2020-12" db="EMBL/GenBank/DDBJ databases">
        <authorList>
            <person name="Rodrigo-Torres L."/>
            <person name="Arahal R. D."/>
            <person name="Lucena T."/>
        </authorList>
    </citation>
    <scope>NUCLEOTIDE SEQUENCE</scope>
    <source>
        <strain evidence="2">CECT 9390</strain>
    </source>
</reference>
<protein>
    <recommendedName>
        <fullName evidence="4">GLPGLI family protein</fullName>
    </recommendedName>
</protein>